<dbReference type="FunFam" id="3.30.1390.20:FF:000003">
    <property type="entry name" value="60S ribosomal protein L7"/>
    <property type="match status" value="1"/>
</dbReference>
<sequence>MSLPESASKKAARNEKLAATAAEDAKALASKKAAQATAFTERANKYQDEYEAAERSVIEKKREAKAAGAIYVPAGEKLVFAIRIRGINKVPPKEKKILRLLRLRQLHNGVFVKMNYATLRMLRRVEPYIAYGYPNLKTVRELVYKRGFGKVGKRGAWQRLPLSSNSVIEGALGSKGIECAEDLIHEIFTVGPNFKYANNFLRPFKLNTPKGGFSRVGKVTHFAEGGDAGNREELINKLVRRMN</sequence>
<keyword evidence="3" id="KW-0687">Ribonucleoprotein</keyword>
<evidence type="ECO:0000259" key="5">
    <source>
        <dbReference type="Pfam" id="PF00327"/>
    </source>
</evidence>
<proteinExistence type="inferred from homology"/>
<dbReference type="InterPro" id="IPR018038">
    <property type="entry name" value="Ribosomal_uL30_CS"/>
</dbReference>
<evidence type="ECO:0000313" key="7">
    <source>
        <dbReference type="EMBL" id="KAA8499623.1"/>
    </source>
</evidence>
<dbReference type="SUPFAM" id="SSF55129">
    <property type="entry name" value="Ribosomal protein L30p/L7e"/>
    <property type="match status" value="1"/>
</dbReference>
<evidence type="ECO:0000256" key="2">
    <source>
        <dbReference type="ARBA" id="ARBA00022980"/>
    </source>
</evidence>
<dbReference type="InterPro" id="IPR016082">
    <property type="entry name" value="Ribosomal_uL30_ferredoxin-like"/>
</dbReference>
<keyword evidence="8" id="KW-1185">Reference proteome</keyword>
<feature type="domain" description="Large ribosomal subunit protein uL30-like ferredoxin-like fold" evidence="5">
    <location>
        <begin position="80"/>
        <end position="129"/>
    </location>
</feature>
<comment type="caution">
    <text evidence="7">The sequence shown here is derived from an EMBL/GenBank/DDBJ whole genome shotgun (WGS) entry which is preliminary data.</text>
</comment>
<dbReference type="OrthoDB" id="28644at2759"/>
<feature type="domain" description="Large ribosomal subunit protein uL30 N-terminal eukaryotes" evidence="6">
    <location>
        <begin position="4"/>
        <end position="74"/>
    </location>
</feature>
<dbReference type="Pfam" id="PF00327">
    <property type="entry name" value="Ribosomal_L30"/>
    <property type="match status" value="1"/>
</dbReference>
<dbReference type="InterPro" id="IPR039699">
    <property type="entry name" value="Ribosomal_uL30"/>
</dbReference>
<evidence type="ECO:0000256" key="3">
    <source>
        <dbReference type="ARBA" id="ARBA00023274"/>
    </source>
</evidence>
<dbReference type="GO" id="GO:0003735">
    <property type="term" value="F:structural constituent of ribosome"/>
    <property type="evidence" value="ECO:0007669"/>
    <property type="project" value="TreeGrafter"/>
</dbReference>
<dbReference type="GO" id="GO:0000463">
    <property type="term" value="P:maturation of LSU-rRNA from tricistronic rRNA transcript (SSU-rRNA, 5.8S rRNA, LSU-rRNA)"/>
    <property type="evidence" value="ECO:0007669"/>
    <property type="project" value="TreeGrafter"/>
</dbReference>
<dbReference type="CDD" id="cd01657">
    <property type="entry name" value="Ribosomal_L7_archeal_euk"/>
    <property type="match status" value="1"/>
</dbReference>
<dbReference type="Proteomes" id="UP000324585">
    <property type="component" value="Unassembled WGS sequence"/>
</dbReference>
<evidence type="ECO:0000313" key="8">
    <source>
        <dbReference type="Proteomes" id="UP000324585"/>
    </source>
</evidence>
<comment type="similarity">
    <text evidence="1">Belongs to the universal ribosomal protein uL30 family.</text>
</comment>
<dbReference type="InterPro" id="IPR005998">
    <property type="entry name" value="Ribosomal_uL30_euk"/>
</dbReference>
<dbReference type="Gene3D" id="3.30.1390.20">
    <property type="entry name" value="Ribosomal protein L30, ferredoxin-like fold domain"/>
    <property type="match status" value="1"/>
</dbReference>
<dbReference type="NCBIfam" id="TIGR01310">
    <property type="entry name" value="uL30_euk"/>
    <property type="match status" value="1"/>
</dbReference>
<dbReference type="InterPro" id="IPR035808">
    <property type="entry name" value="Ribosomal_uL30_euk_arc"/>
</dbReference>
<accession>A0A5J4ZA43</accession>
<dbReference type="PANTHER" id="PTHR11524:SF16">
    <property type="entry name" value="LARGE RIBOSOMAL SUBUNIT PROTEIN UL30"/>
    <property type="match status" value="1"/>
</dbReference>
<dbReference type="GO" id="GO:0022625">
    <property type="term" value="C:cytosolic large ribosomal subunit"/>
    <property type="evidence" value="ECO:0007669"/>
    <property type="project" value="TreeGrafter"/>
</dbReference>
<name>A0A5J4ZA43_PORPP</name>
<feature type="coiled-coil region" evidence="4">
    <location>
        <begin position="36"/>
        <end position="63"/>
    </location>
</feature>
<reference evidence="8" key="1">
    <citation type="journal article" date="2019" name="Nat. Commun.">
        <title>Expansion of phycobilisome linker gene families in mesophilic red algae.</title>
        <authorList>
            <person name="Lee J."/>
            <person name="Kim D."/>
            <person name="Bhattacharya D."/>
            <person name="Yoon H.S."/>
        </authorList>
    </citation>
    <scope>NUCLEOTIDE SEQUENCE [LARGE SCALE GENOMIC DNA]</scope>
    <source>
        <strain evidence="8">CCMP 1328</strain>
    </source>
</reference>
<evidence type="ECO:0000256" key="4">
    <source>
        <dbReference type="SAM" id="Coils"/>
    </source>
</evidence>
<dbReference type="InterPro" id="IPR036919">
    <property type="entry name" value="Ribo_uL30_ferredoxin-like_sf"/>
</dbReference>
<gene>
    <name evidence="7" type="ORF">FVE85_7208</name>
</gene>
<dbReference type="GO" id="GO:0003723">
    <property type="term" value="F:RNA binding"/>
    <property type="evidence" value="ECO:0007669"/>
    <property type="project" value="InterPro"/>
</dbReference>
<dbReference type="PANTHER" id="PTHR11524">
    <property type="entry name" value="60S RIBOSOMAL PROTEIN L7"/>
    <property type="match status" value="1"/>
</dbReference>
<keyword evidence="4" id="KW-0175">Coiled coil</keyword>
<evidence type="ECO:0000256" key="1">
    <source>
        <dbReference type="ARBA" id="ARBA00007594"/>
    </source>
</evidence>
<dbReference type="Pfam" id="PF08079">
    <property type="entry name" value="Ribosomal_L30_N"/>
    <property type="match status" value="1"/>
</dbReference>
<dbReference type="OMA" id="IVEPWIA"/>
<protein>
    <submittedName>
        <fullName evidence="7">60S ribosomal protein L7-4</fullName>
    </submittedName>
</protein>
<dbReference type="InterPro" id="IPR012988">
    <property type="entry name" value="Ribosomal_uL30_N_euk"/>
</dbReference>
<dbReference type="AlphaFoldDB" id="A0A5J4ZA43"/>
<keyword evidence="2 7" id="KW-0689">Ribosomal protein</keyword>
<organism evidence="7 8">
    <name type="scientific">Porphyridium purpureum</name>
    <name type="common">Red alga</name>
    <name type="synonym">Porphyridium cruentum</name>
    <dbReference type="NCBI Taxonomy" id="35688"/>
    <lineage>
        <taxon>Eukaryota</taxon>
        <taxon>Rhodophyta</taxon>
        <taxon>Bangiophyceae</taxon>
        <taxon>Porphyridiales</taxon>
        <taxon>Porphyridiaceae</taxon>
        <taxon>Porphyridium</taxon>
    </lineage>
</organism>
<evidence type="ECO:0000259" key="6">
    <source>
        <dbReference type="Pfam" id="PF08079"/>
    </source>
</evidence>
<dbReference type="PROSITE" id="PS00634">
    <property type="entry name" value="RIBOSOMAL_L30"/>
    <property type="match status" value="1"/>
</dbReference>
<dbReference type="EMBL" id="VRMN01000001">
    <property type="protein sequence ID" value="KAA8499623.1"/>
    <property type="molecule type" value="Genomic_DNA"/>
</dbReference>